<evidence type="ECO:0000256" key="1">
    <source>
        <dbReference type="SAM" id="MobiDB-lite"/>
    </source>
</evidence>
<accession>A0AAP0PVD8</accession>
<gene>
    <name evidence="2" type="ORF">Scep_004456</name>
</gene>
<proteinExistence type="predicted"/>
<evidence type="ECO:0000313" key="3">
    <source>
        <dbReference type="Proteomes" id="UP001419268"/>
    </source>
</evidence>
<protein>
    <submittedName>
        <fullName evidence="2">Uncharacterized protein</fullName>
    </submittedName>
</protein>
<evidence type="ECO:0000313" key="2">
    <source>
        <dbReference type="EMBL" id="KAK9157882.1"/>
    </source>
</evidence>
<comment type="caution">
    <text evidence="2">The sequence shown here is derived from an EMBL/GenBank/DDBJ whole genome shotgun (WGS) entry which is preliminary data.</text>
</comment>
<dbReference type="Proteomes" id="UP001419268">
    <property type="component" value="Unassembled WGS sequence"/>
</dbReference>
<reference evidence="2 3" key="1">
    <citation type="submission" date="2024-01" db="EMBL/GenBank/DDBJ databases">
        <title>Genome assemblies of Stephania.</title>
        <authorList>
            <person name="Yang L."/>
        </authorList>
    </citation>
    <scope>NUCLEOTIDE SEQUENCE [LARGE SCALE GENOMIC DNA]</scope>
    <source>
        <strain evidence="2">JXDWG</strain>
        <tissue evidence="2">Leaf</tissue>
    </source>
</reference>
<dbReference type="AlphaFoldDB" id="A0AAP0PVD8"/>
<keyword evidence="3" id="KW-1185">Reference proteome</keyword>
<sequence>MDDNNPPSSQNLQNSQNFSSQFFPPNFQNSQYTQFSRNFQYPPNALNFSYHFIPSNMFNFSNTPTFSSTHNFSFHFFPTNIQNLSQNIDNTSQNDQDSATEMASLPDFQIPPYSTQPLADEEETEAVPRKQHELWSIDDDMLITSAWLTISTDSIVGNAEQQRIFWMRITDYYKEHRLLGRPERTQIVIEGH</sequence>
<dbReference type="EMBL" id="JBBNAG010000002">
    <property type="protein sequence ID" value="KAK9157882.1"/>
    <property type="molecule type" value="Genomic_DNA"/>
</dbReference>
<organism evidence="2 3">
    <name type="scientific">Stephania cephalantha</name>
    <dbReference type="NCBI Taxonomy" id="152367"/>
    <lineage>
        <taxon>Eukaryota</taxon>
        <taxon>Viridiplantae</taxon>
        <taxon>Streptophyta</taxon>
        <taxon>Embryophyta</taxon>
        <taxon>Tracheophyta</taxon>
        <taxon>Spermatophyta</taxon>
        <taxon>Magnoliopsida</taxon>
        <taxon>Ranunculales</taxon>
        <taxon>Menispermaceae</taxon>
        <taxon>Menispermoideae</taxon>
        <taxon>Cissampelideae</taxon>
        <taxon>Stephania</taxon>
    </lineage>
</organism>
<feature type="region of interest" description="Disordered" evidence="1">
    <location>
        <begin position="1"/>
        <end position="20"/>
    </location>
</feature>
<name>A0AAP0PVD8_9MAGN</name>